<evidence type="ECO:0000313" key="6">
    <source>
        <dbReference type="EMBL" id="KAJ7638202.1"/>
    </source>
</evidence>
<keyword evidence="3" id="KW-0862">Zinc</keyword>
<dbReference type="InterPro" id="IPR002893">
    <property type="entry name" value="Znf_MYND"/>
</dbReference>
<sequence>MPSKKKGRRNESEGGGPASLSQLLAVAVRPSSQETAIKDICGMLGIPNVNSAKGLEQCHESFDACRDYRARNRVSSDSLAAVIIAIYGRIGQHNTLRRRVFSETQFLVHATSLLSSPTVRGVVIGTLLRVTTFKDAEVARFTPIFLDYVRQAPSGRVKDVVSILCRSTTAAISQANPELGLVARASLPRVLQLSFDTIRLPASTPLAFFHFVHLCFEISKSPYRHVLHSIRFLVDFLIACTRAEDASFRFFGLRSLIELYSESAASNCLGPAHIELREEYDGIRSFASEMEGMAELAELLNGFDQHAHQSQCDLGHALSELIQWNELVWRQLNEQQLGILETCEAAICRNASSTEDNITADILHVVNLLRKEPRQVAAFAQASIERHPSVPFFHYAMTVQPISSSEIYSSIVFAEKGLQCSSITDFLRRSLLAHVANCSYRILAMMLESEPGEFGLHQVNVLMKNISSHAAAFSQIAPVDHPLMPLMDTHVIHLEILAKGNTLTDELTELQTARDKLRSTCEVHYSVAEAFQPPKNSLALDHIFDRMPTAWRLWRQVISRQPVQTYRADAVPETSSDTDEFVAVLEKLAEVGPNVRFSDIQPAASSGGPRPKAAVDRYGVARLHCCSGCGAPSAVLKECVGCLNARYCDKTCQRRHWPALRKACKANSV</sequence>
<keyword evidence="7" id="KW-1185">Reference proteome</keyword>
<keyword evidence="1" id="KW-0479">Metal-binding</keyword>
<evidence type="ECO:0000256" key="2">
    <source>
        <dbReference type="ARBA" id="ARBA00022771"/>
    </source>
</evidence>
<dbReference type="Proteomes" id="UP001221142">
    <property type="component" value="Unassembled WGS sequence"/>
</dbReference>
<dbReference type="Gene3D" id="6.10.140.2220">
    <property type="match status" value="1"/>
</dbReference>
<gene>
    <name evidence="6" type="ORF">FB45DRAFT_902245</name>
</gene>
<dbReference type="SUPFAM" id="SSF144232">
    <property type="entry name" value="HIT/MYND zinc finger-like"/>
    <property type="match status" value="1"/>
</dbReference>
<evidence type="ECO:0000259" key="5">
    <source>
        <dbReference type="PROSITE" id="PS50865"/>
    </source>
</evidence>
<evidence type="ECO:0000313" key="7">
    <source>
        <dbReference type="Proteomes" id="UP001221142"/>
    </source>
</evidence>
<evidence type="ECO:0000256" key="4">
    <source>
        <dbReference type="PROSITE-ProRule" id="PRU00134"/>
    </source>
</evidence>
<dbReference type="GO" id="GO:0008270">
    <property type="term" value="F:zinc ion binding"/>
    <property type="evidence" value="ECO:0007669"/>
    <property type="project" value="UniProtKB-KW"/>
</dbReference>
<comment type="caution">
    <text evidence="6">The sequence shown here is derived from an EMBL/GenBank/DDBJ whole genome shotgun (WGS) entry which is preliminary data.</text>
</comment>
<keyword evidence="2 4" id="KW-0863">Zinc-finger</keyword>
<feature type="domain" description="MYND-type" evidence="5">
    <location>
        <begin position="626"/>
        <end position="664"/>
    </location>
</feature>
<dbReference type="EMBL" id="JARKIF010000005">
    <property type="protein sequence ID" value="KAJ7638202.1"/>
    <property type="molecule type" value="Genomic_DNA"/>
</dbReference>
<accession>A0AAD7C3D9</accession>
<organism evidence="6 7">
    <name type="scientific">Roridomyces roridus</name>
    <dbReference type="NCBI Taxonomy" id="1738132"/>
    <lineage>
        <taxon>Eukaryota</taxon>
        <taxon>Fungi</taxon>
        <taxon>Dikarya</taxon>
        <taxon>Basidiomycota</taxon>
        <taxon>Agaricomycotina</taxon>
        <taxon>Agaricomycetes</taxon>
        <taxon>Agaricomycetidae</taxon>
        <taxon>Agaricales</taxon>
        <taxon>Marasmiineae</taxon>
        <taxon>Mycenaceae</taxon>
        <taxon>Roridomyces</taxon>
    </lineage>
</organism>
<protein>
    <recommendedName>
        <fullName evidence="5">MYND-type domain-containing protein</fullName>
    </recommendedName>
</protein>
<proteinExistence type="predicted"/>
<dbReference type="AlphaFoldDB" id="A0AAD7C3D9"/>
<reference evidence="6" key="1">
    <citation type="submission" date="2023-03" db="EMBL/GenBank/DDBJ databases">
        <title>Massive genome expansion in bonnet fungi (Mycena s.s.) driven by repeated elements and novel gene families across ecological guilds.</title>
        <authorList>
            <consortium name="Lawrence Berkeley National Laboratory"/>
            <person name="Harder C.B."/>
            <person name="Miyauchi S."/>
            <person name="Viragh M."/>
            <person name="Kuo A."/>
            <person name="Thoen E."/>
            <person name="Andreopoulos B."/>
            <person name="Lu D."/>
            <person name="Skrede I."/>
            <person name="Drula E."/>
            <person name="Henrissat B."/>
            <person name="Morin E."/>
            <person name="Kohler A."/>
            <person name="Barry K."/>
            <person name="LaButti K."/>
            <person name="Morin E."/>
            <person name="Salamov A."/>
            <person name="Lipzen A."/>
            <person name="Mereny Z."/>
            <person name="Hegedus B."/>
            <person name="Baldrian P."/>
            <person name="Stursova M."/>
            <person name="Weitz H."/>
            <person name="Taylor A."/>
            <person name="Grigoriev I.V."/>
            <person name="Nagy L.G."/>
            <person name="Martin F."/>
            <person name="Kauserud H."/>
        </authorList>
    </citation>
    <scope>NUCLEOTIDE SEQUENCE</scope>
    <source>
        <strain evidence="6">9284</strain>
    </source>
</reference>
<dbReference type="Pfam" id="PF01753">
    <property type="entry name" value="zf-MYND"/>
    <property type="match status" value="1"/>
</dbReference>
<evidence type="ECO:0000256" key="3">
    <source>
        <dbReference type="ARBA" id="ARBA00022833"/>
    </source>
</evidence>
<evidence type="ECO:0000256" key="1">
    <source>
        <dbReference type="ARBA" id="ARBA00022723"/>
    </source>
</evidence>
<name>A0AAD7C3D9_9AGAR</name>
<dbReference type="PROSITE" id="PS50865">
    <property type="entry name" value="ZF_MYND_2"/>
    <property type="match status" value="1"/>
</dbReference>